<dbReference type="RefSeq" id="WP_076939102.1">
    <property type="nucleotide sequence ID" value="NZ_JACOQK010000001.1"/>
</dbReference>
<name>A0ABR7ITF4_9CLOT</name>
<feature type="transmembrane region" description="Helical" evidence="1">
    <location>
        <begin position="99"/>
        <end position="118"/>
    </location>
</feature>
<comment type="caution">
    <text evidence="2">The sequence shown here is derived from an EMBL/GenBank/DDBJ whole genome shotgun (WGS) entry which is preliminary data.</text>
</comment>
<dbReference type="InterPro" id="IPR021215">
    <property type="entry name" value="DUF2752"/>
</dbReference>
<protein>
    <submittedName>
        <fullName evidence="2">DUF2752 domain-containing protein</fullName>
    </submittedName>
</protein>
<evidence type="ECO:0000256" key="1">
    <source>
        <dbReference type="SAM" id="Phobius"/>
    </source>
</evidence>
<reference evidence="2 3" key="1">
    <citation type="submission" date="2020-08" db="EMBL/GenBank/DDBJ databases">
        <title>Genome public.</title>
        <authorList>
            <person name="Liu C."/>
            <person name="Sun Q."/>
        </authorList>
    </citation>
    <scope>NUCLEOTIDE SEQUENCE [LARGE SCALE GENOMIC DNA]</scope>
    <source>
        <strain evidence="2 3">NSJ-27</strain>
    </source>
</reference>
<evidence type="ECO:0000313" key="3">
    <source>
        <dbReference type="Proteomes" id="UP000649151"/>
    </source>
</evidence>
<keyword evidence="1" id="KW-0812">Transmembrane</keyword>
<accession>A0ABR7ITF4</accession>
<dbReference type="Proteomes" id="UP000649151">
    <property type="component" value="Unassembled WGS sequence"/>
</dbReference>
<evidence type="ECO:0000313" key="2">
    <source>
        <dbReference type="EMBL" id="MBC5788410.1"/>
    </source>
</evidence>
<keyword evidence="3" id="KW-1185">Reference proteome</keyword>
<dbReference type="Pfam" id="PF10825">
    <property type="entry name" value="DUF2752"/>
    <property type="match status" value="1"/>
</dbReference>
<feature type="transmembrane region" description="Helical" evidence="1">
    <location>
        <begin position="67"/>
        <end position="87"/>
    </location>
</feature>
<dbReference type="EMBL" id="JACOQK010000001">
    <property type="protein sequence ID" value="MBC5788410.1"/>
    <property type="molecule type" value="Genomic_DNA"/>
</dbReference>
<feature type="transmembrane region" description="Helical" evidence="1">
    <location>
        <begin position="6"/>
        <end position="25"/>
    </location>
</feature>
<proteinExistence type="predicted"/>
<keyword evidence="1" id="KW-0472">Membrane</keyword>
<keyword evidence="1" id="KW-1133">Transmembrane helix</keyword>
<organism evidence="2 3">
    <name type="scientific">Clostridium facile</name>
    <dbReference type="NCBI Taxonomy" id="2763035"/>
    <lineage>
        <taxon>Bacteria</taxon>
        <taxon>Bacillati</taxon>
        <taxon>Bacillota</taxon>
        <taxon>Clostridia</taxon>
        <taxon>Eubacteriales</taxon>
        <taxon>Clostridiaceae</taxon>
        <taxon>Clostridium</taxon>
    </lineage>
</organism>
<gene>
    <name evidence="2" type="ORF">H8Z77_10380</name>
</gene>
<sequence length="120" mass="13526">MDRYKIKPMVGFICIGFLYLVWIQLTGTAIPCFFHTVTGLFCPGCGITRLILHLSQGDLVGAYQANQFLFITGPLLIVELILYFVQCCNNKTLPKWNQILLLLYSIALIVFGILRNVLSP</sequence>